<dbReference type="Pfam" id="PF12746">
    <property type="entry name" value="GNAT_acetyltran"/>
    <property type="match status" value="1"/>
</dbReference>
<sequence>MGRTLRGETVWRFGMQAEPGFAGRAQALLSSGAWDPDAVPDALGLRRCVHEVCLYHSGGAPSPAGCRLLTPRDAALLAETFPEEVEELPAATPFVGRLLDGRIVCVCRSVRKGRAYEAGIETLASCRRQGHALCALSAWTAEVLRLGVVPLYAAHADNAPSLSLAKKAGYLPYAHTFEYFCD</sequence>
<gene>
    <name evidence="1" type="ORF">IAB73_05425</name>
</gene>
<evidence type="ECO:0000313" key="2">
    <source>
        <dbReference type="Proteomes" id="UP000886887"/>
    </source>
</evidence>
<evidence type="ECO:0000313" key="1">
    <source>
        <dbReference type="EMBL" id="HIQ71632.1"/>
    </source>
</evidence>
<dbReference type="SUPFAM" id="SSF55729">
    <property type="entry name" value="Acyl-CoA N-acyltransferases (Nat)"/>
    <property type="match status" value="1"/>
</dbReference>
<dbReference type="AlphaFoldDB" id="A0A9D1CQM9"/>
<reference evidence="1" key="2">
    <citation type="journal article" date="2021" name="PeerJ">
        <title>Extensive microbial diversity within the chicken gut microbiome revealed by metagenomics and culture.</title>
        <authorList>
            <person name="Gilroy R."/>
            <person name="Ravi A."/>
            <person name="Getino M."/>
            <person name="Pursley I."/>
            <person name="Horton D.L."/>
            <person name="Alikhan N.F."/>
            <person name="Baker D."/>
            <person name="Gharbi K."/>
            <person name="Hall N."/>
            <person name="Watson M."/>
            <person name="Adriaenssens E.M."/>
            <person name="Foster-Nyarko E."/>
            <person name="Jarju S."/>
            <person name="Secka A."/>
            <person name="Antonio M."/>
            <person name="Oren A."/>
            <person name="Chaudhuri R.R."/>
            <person name="La Ragione R."/>
            <person name="Hildebrand F."/>
            <person name="Pallen M.J."/>
        </authorList>
    </citation>
    <scope>NUCLEOTIDE SEQUENCE</scope>
    <source>
        <strain evidence="1">ChiSxjej2B14-6234</strain>
    </source>
</reference>
<dbReference type="InterPro" id="IPR016181">
    <property type="entry name" value="Acyl_CoA_acyltransferase"/>
</dbReference>
<accession>A0A9D1CQM9</accession>
<protein>
    <submittedName>
        <fullName evidence="1">GNAT family N-acetyltransferase</fullName>
    </submittedName>
</protein>
<organism evidence="1 2">
    <name type="scientific">Candidatus Onthenecus intestinigallinarum</name>
    <dbReference type="NCBI Taxonomy" id="2840875"/>
    <lineage>
        <taxon>Bacteria</taxon>
        <taxon>Bacillati</taxon>
        <taxon>Bacillota</taxon>
        <taxon>Clostridia</taxon>
        <taxon>Eubacteriales</taxon>
        <taxon>Candidatus Onthenecus</taxon>
    </lineage>
</organism>
<dbReference type="InterPro" id="IPR027365">
    <property type="entry name" value="GNAT_acetyltra_YdfB-like"/>
</dbReference>
<dbReference type="Gene3D" id="3.40.630.30">
    <property type="match status" value="1"/>
</dbReference>
<dbReference type="EMBL" id="DVFJ01000015">
    <property type="protein sequence ID" value="HIQ71632.1"/>
    <property type="molecule type" value="Genomic_DNA"/>
</dbReference>
<comment type="caution">
    <text evidence="1">The sequence shown here is derived from an EMBL/GenBank/DDBJ whole genome shotgun (WGS) entry which is preliminary data.</text>
</comment>
<name>A0A9D1CQM9_9FIRM</name>
<proteinExistence type="predicted"/>
<dbReference type="Proteomes" id="UP000886887">
    <property type="component" value="Unassembled WGS sequence"/>
</dbReference>
<reference evidence="1" key="1">
    <citation type="submission" date="2020-10" db="EMBL/GenBank/DDBJ databases">
        <authorList>
            <person name="Gilroy R."/>
        </authorList>
    </citation>
    <scope>NUCLEOTIDE SEQUENCE</scope>
    <source>
        <strain evidence="1">ChiSxjej2B14-6234</strain>
    </source>
</reference>